<dbReference type="PRINTS" id="PR00364">
    <property type="entry name" value="DISEASERSIST"/>
</dbReference>
<reference evidence="2 3" key="1">
    <citation type="submission" date="2016-10" db="EMBL/GenBank/DDBJ databases">
        <authorList>
            <person name="de Groot N.N."/>
        </authorList>
    </citation>
    <scope>NUCLEOTIDE SEQUENCE [LARGE SCALE GENOMIC DNA]</scope>
    <source>
        <strain evidence="2 3">DSM 44637</strain>
    </source>
</reference>
<dbReference type="InterPro" id="IPR011990">
    <property type="entry name" value="TPR-like_helical_dom_sf"/>
</dbReference>
<proteinExistence type="predicted"/>
<organism evidence="2 3">
    <name type="scientific">Amycolatopsis rubida</name>
    <dbReference type="NCBI Taxonomy" id="112413"/>
    <lineage>
        <taxon>Bacteria</taxon>
        <taxon>Bacillati</taxon>
        <taxon>Actinomycetota</taxon>
        <taxon>Actinomycetes</taxon>
        <taxon>Pseudonocardiales</taxon>
        <taxon>Pseudonocardiaceae</taxon>
        <taxon>Amycolatopsis</taxon>
    </lineage>
</organism>
<evidence type="ECO:0000256" key="1">
    <source>
        <dbReference type="PROSITE-ProRule" id="PRU00339"/>
    </source>
</evidence>
<dbReference type="Pfam" id="PF13424">
    <property type="entry name" value="TPR_12"/>
    <property type="match status" value="1"/>
</dbReference>
<dbReference type="Proteomes" id="UP000199137">
    <property type="component" value="Unassembled WGS sequence"/>
</dbReference>
<dbReference type="InterPro" id="IPR019734">
    <property type="entry name" value="TPR_rpt"/>
</dbReference>
<dbReference type="AlphaFoldDB" id="A0A1I6BA55"/>
<evidence type="ECO:0000313" key="2">
    <source>
        <dbReference type="EMBL" id="SFQ77759.1"/>
    </source>
</evidence>
<name>A0A1I6BA55_9PSEU</name>
<gene>
    <name evidence="2" type="ORF">SAMN05421854_12482</name>
</gene>
<dbReference type="Gene3D" id="1.10.10.10">
    <property type="entry name" value="Winged helix-like DNA-binding domain superfamily/Winged helix DNA-binding domain"/>
    <property type="match status" value="1"/>
</dbReference>
<dbReference type="PANTHER" id="PTHR47691:SF3">
    <property type="entry name" value="HTH-TYPE TRANSCRIPTIONAL REGULATOR RV0890C-RELATED"/>
    <property type="match status" value="1"/>
</dbReference>
<dbReference type="SUPFAM" id="SSF52540">
    <property type="entry name" value="P-loop containing nucleoside triphosphate hydrolases"/>
    <property type="match status" value="1"/>
</dbReference>
<dbReference type="Gene3D" id="3.40.50.300">
    <property type="entry name" value="P-loop containing nucleotide triphosphate hydrolases"/>
    <property type="match status" value="1"/>
</dbReference>
<dbReference type="SMART" id="SM00028">
    <property type="entry name" value="TPR"/>
    <property type="match status" value="4"/>
</dbReference>
<dbReference type="Pfam" id="PF13181">
    <property type="entry name" value="TPR_8"/>
    <property type="match status" value="1"/>
</dbReference>
<dbReference type="GO" id="GO:0043531">
    <property type="term" value="F:ADP binding"/>
    <property type="evidence" value="ECO:0007669"/>
    <property type="project" value="InterPro"/>
</dbReference>
<dbReference type="STRING" id="112413.SAMN05421854_12482"/>
<protein>
    <submittedName>
        <fullName evidence="2">Tetratricopeptide (TPR) repeat</fullName>
    </submittedName>
</protein>
<accession>A0A1I6BA55</accession>
<dbReference type="InterPro" id="IPR036388">
    <property type="entry name" value="WH-like_DNA-bd_sf"/>
</dbReference>
<dbReference type="PROSITE" id="PS50005">
    <property type="entry name" value="TPR"/>
    <property type="match status" value="1"/>
</dbReference>
<feature type="repeat" description="TPR" evidence="1">
    <location>
        <begin position="744"/>
        <end position="777"/>
    </location>
</feature>
<dbReference type="RefSeq" id="WP_167545668.1">
    <property type="nucleotide sequence ID" value="NZ_FOWC01000024.1"/>
</dbReference>
<dbReference type="Gene3D" id="1.25.40.10">
    <property type="entry name" value="Tetratricopeptide repeat domain"/>
    <property type="match status" value="2"/>
</dbReference>
<dbReference type="EMBL" id="FOWC01000024">
    <property type="protein sequence ID" value="SFQ77759.1"/>
    <property type="molecule type" value="Genomic_DNA"/>
</dbReference>
<dbReference type="SUPFAM" id="SSF48452">
    <property type="entry name" value="TPR-like"/>
    <property type="match status" value="1"/>
</dbReference>
<evidence type="ECO:0000313" key="3">
    <source>
        <dbReference type="Proteomes" id="UP000199137"/>
    </source>
</evidence>
<keyword evidence="1" id="KW-0802">TPR repeat</keyword>
<dbReference type="PANTHER" id="PTHR47691">
    <property type="entry name" value="REGULATOR-RELATED"/>
    <property type="match status" value="1"/>
</dbReference>
<sequence>MLIRLLGQPAVMQKNGELKVLPRRVGEAVAVLATRRGRRTSTRQLPELLFPGVPPDKADWRTLLKKARKELPAGTLPDAYGGAARLIVESDEVDCLRFADLVRRAEHEQGGARARLLLEALALWTDDVPFEGSELRCLDEERAKLERHRADAHCSLVEALIADHQLGVAWTHARSAPPECMDSERFLAALAALLAERGEMRELRSLIPGYEQRTAAPASRALREHVDRLLAEGFSSQKLQAIRMGPGVPRELPRGRAELTDREAELAELVDRLSRRGGITVVYGQGGVGKTQLALRAARERQGEFDGGTLFADLRGFSVDPPRDPRQRLLTWLSMLGVSTKDYGLDTPSADIDDLAALYRSVLAERAVLVVLDNAADANQIRLLLPPPGPSACLITTRTELRSPELPSDVQSVKLHPWRVETGIAFLREALADGRVLTDSMAARTIVEYCGGLPLALDAVRSRLRRRGDLSLGMVVAELKDLRERLRTLDRFTAEPGVSAVLSWSVRALPDYAEDAFRRIGVVPELAITAFSLASVLSERGSEASAVIDELVEANIISPADRYGVFEMHDLFRACAATVAADLEPEQRQCTEDSVQDFALQQAIACDQVLDPRRALSAPEAREERSVCVPESVEGALRLGEAFYVVCKWALDRAARLEQHKYSMWMPVVLAVFYRKTGRWNDQVAALRQASEVAEISGTPTERARVWRHLGAAYNYINQHGLAVTSQKRGLRISVESGDRTSEALSTQALGIAYEKAGDLALAQPCFERALELFESLGDERGLAHAHNGIACVRFAENDLKAALRAARTALDKAERAGDVNGQGAVLRSLGQIYHGLGDAQAAVDAYLEAYERYLADGYVTAAAKAARRAADLLAETSPDRAQALRDKADVLLAGLPKAGT</sequence>
<dbReference type="InterPro" id="IPR027417">
    <property type="entry name" value="P-loop_NTPase"/>
</dbReference>